<comment type="caution">
    <text evidence="2">The sequence shown here is derived from an EMBL/GenBank/DDBJ whole genome shotgun (WGS) entry which is preliminary data.</text>
</comment>
<feature type="compositionally biased region" description="Polar residues" evidence="1">
    <location>
        <begin position="646"/>
        <end position="658"/>
    </location>
</feature>
<proteinExistence type="predicted"/>
<name>A0AAV2QA10_MEGNR</name>
<feature type="region of interest" description="Disordered" evidence="1">
    <location>
        <begin position="497"/>
        <end position="715"/>
    </location>
</feature>
<feature type="region of interest" description="Disordered" evidence="1">
    <location>
        <begin position="194"/>
        <end position="290"/>
    </location>
</feature>
<evidence type="ECO:0000313" key="2">
    <source>
        <dbReference type="EMBL" id="CAL4073734.1"/>
    </source>
</evidence>
<keyword evidence="3" id="KW-1185">Reference proteome</keyword>
<feature type="region of interest" description="Disordered" evidence="1">
    <location>
        <begin position="387"/>
        <end position="428"/>
    </location>
</feature>
<feature type="compositionally biased region" description="Basic and acidic residues" evidence="1">
    <location>
        <begin position="275"/>
        <end position="290"/>
    </location>
</feature>
<dbReference type="Proteomes" id="UP001497623">
    <property type="component" value="Unassembled WGS sequence"/>
</dbReference>
<reference evidence="2 3" key="1">
    <citation type="submission" date="2024-05" db="EMBL/GenBank/DDBJ databases">
        <authorList>
            <person name="Wallberg A."/>
        </authorList>
    </citation>
    <scope>NUCLEOTIDE SEQUENCE [LARGE SCALE GENOMIC DNA]</scope>
</reference>
<feature type="compositionally biased region" description="Gly residues" evidence="1">
    <location>
        <begin position="543"/>
        <end position="559"/>
    </location>
</feature>
<evidence type="ECO:0000313" key="3">
    <source>
        <dbReference type="Proteomes" id="UP001497623"/>
    </source>
</evidence>
<feature type="compositionally biased region" description="Basic and acidic residues" evidence="1">
    <location>
        <begin position="254"/>
        <end position="264"/>
    </location>
</feature>
<organism evidence="2 3">
    <name type="scientific">Meganyctiphanes norvegica</name>
    <name type="common">Northern krill</name>
    <name type="synonym">Thysanopoda norvegica</name>
    <dbReference type="NCBI Taxonomy" id="48144"/>
    <lineage>
        <taxon>Eukaryota</taxon>
        <taxon>Metazoa</taxon>
        <taxon>Ecdysozoa</taxon>
        <taxon>Arthropoda</taxon>
        <taxon>Crustacea</taxon>
        <taxon>Multicrustacea</taxon>
        <taxon>Malacostraca</taxon>
        <taxon>Eumalacostraca</taxon>
        <taxon>Eucarida</taxon>
        <taxon>Euphausiacea</taxon>
        <taxon>Euphausiidae</taxon>
        <taxon>Meganyctiphanes</taxon>
    </lineage>
</organism>
<feature type="compositionally biased region" description="Low complexity" evidence="1">
    <location>
        <begin position="88"/>
        <end position="110"/>
    </location>
</feature>
<gene>
    <name evidence="2" type="ORF">MNOR_LOCUS9221</name>
</gene>
<feature type="compositionally biased region" description="Polar residues" evidence="1">
    <location>
        <begin position="401"/>
        <end position="428"/>
    </location>
</feature>
<feature type="compositionally biased region" description="Low complexity" evidence="1">
    <location>
        <begin position="33"/>
        <end position="50"/>
    </location>
</feature>
<feature type="compositionally biased region" description="Low complexity" evidence="1">
    <location>
        <begin position="664"/>
        <end position="697"/>
    </location>
</feature>
<feature type="region of interest" description="Disordered" evidence="1">
    <location>
        <begin position="67"/>
        <end position="153"/>
    </location>
</feature>
<feature type="compositionally biased region" description="Low complexity" evidence="1">
    <location>
        <begin position="571"/>
        <end position="581"/>
    </location>
</feature>
<accession>A0AAV2QA10</accession>
<feature type="compositionally biased region" description="Basic and acidic residues" evidence="1">
    <location>
        <begin position="589"/>
        <end position="600"/>
    </location>
</feature>
<feature type="region of interest" description="Disordered" evidence="1">
    <location>
        <begin position="463"/>
        <end position="483"/>
    </location>
</feature>
<feature type="non-terminal residue" evidence="2">
    <location>
        <position position="800"/>
    </location>
</feature>
<feature type="region of interest" description="Disordered" evidence="1">
    <location>
        <begin position="1"/>
        <end position="52"/>
    </location>
</feature>
<feature type="compositionally biased region" description="Polar residues" evidence="1">
    <location>
        <begin position="137"/>
        <end position="150"/>
    </location>
</feature>
<sequence length="800" mass="82648">MAERGEGAAAGGSYLRAIPSGTHTAKHRGRSGGVAATAGGVEGLEAAGGSPLPIRKRKIGITEVLEAKRRTTEEPQIPGNFASGATASHSGSNVTSPSSSSSTTTSSSSSSRKRRRAASSGGHSETKDANPGEAWSVSPNKRQQRSSNLESRGHIVVSNLENRGHIAVSNLESRGQVAVGNIESRGKAVVSLAANAPTTPTRNQASAAWRSSSRGSRGRKKTSAVQTCLTQSSRGENDNPDTSKPVIPLRHSKRLEEKNKHEFNDSGIESSVHSSGEKKEPIKAENVKQNIDKTKYSKKTESAKKAAELINLTLNSAHKSESAINPSKQNKCESTEGTRKGFRVTVIQNKLISKKGTKKINISLVNTGETVETAGLSNDLPLRKAKNTSQIKGFNKRKLLANSNGTNQENKSQVKNGKVSKSNCSSEANFGNQSKNIAEVLVSKGKPYSKLGNSSAMIKGGLKERVGGSNVPNQKNSSKVTSKKVVAVAQAKLVGADSNGGAERGDSGSSCSPANFEKSEKSSGGGGGILKSYPLRNRLRLSDGGGGGGGGHGGGGGSPLGTTRHFEHHQSQSLPSSPSSQGVAFLADTFRRLRDSRRSSQEQSSQSTSKRNSQSKDPRQATGTWKRTHGTKKSPLSSKRSSRSKTNNTGSCASSSQQGGRGCGKVSFGSSSGMSGSHGPTQDGSSSSSGPGTAASHQQGAPPQPCSAPGAPGAISSSVLATAAGNAANAGLHTAPSTSTTSSLLPTASLATLGDSESEESDMGRLEALLASRGLPPSLFGALGPRMQHILHRSVSSSIS</sequence>
<feature type="compositionally biased region" description="Polar residues" evidence="1">
    <location>
        <begin position="225"/>
        <end position="234"/>
    </location>
</feature>
<feature type="compositionally biased region" description="Low complexity" evidence="1">
    <location>
        <begin position="205"/>
        <end position="215"/>
    </location>
</feature>
<feature type="compositionally biased region" description="Low complexity" evidence="1">
    <location>
        <begin position="601"/>
        <end position="612"/>
    </location>
</feature>
<protein>
    <submittedName>
        <fullName evidence="2">Uncharacterized protein</fullName>
    </submittedName>
</protein>
<dbReference type="AlphaFoldDB" id="A0AAV2QA10"/>
<dbReference type="EMBL" id="CAXKWB010004421">
    <property type="protein sequence ID" value="CAL4073734.1"/>
    <property type="molecule type" value="Genomic_DNA"/>
</dbReference>
<evidence type="ECO:0000256" key="1">
    <source>
        <dbReference type="SAM" id="MobiDB-lite"/>
    </source>
</evidence>